<dbReference type="OrthoDB" id="4033322at2759"/>
<dbReference type="VEuPathDB" id="FungiDB:SPAR_M03110"/>
<reference evidence="1" key="3">
    <citation type="submission" date="2025-07" db="EMBL/GenBank/DDBJ databases">
        <authorList>
            <consortium name="NCBI Genome Project"/>
        </authorList>
    </citation>
    <scope>NUCLEOTIDE SEQUENCE</scope>
    <source>
        <strain evidence="1">CBS432</strain>
    </source>
</reference>
<gene>
    <name evidence="1" type="primary">ICY1</name>
    <name evidence="1" type="ORF">SPAR_M03110</name>
</gene>
<reference evidence="1" key="2">
    <citation type="submission" date="2020-01" db="EMBL/GenBank/DDBJ databases">
        <title>Population-level Yeast Reference Genomes.</title>
        <authorList>
            <person name="Yue J.-X."/>
        </authorList>
    </citation>
    <scope>NUCLEOTIDE SEQUENCE</scope>
    <source>
        <strain evidence="1">CBS432</strain>
    </source>
</reference>
<evidence type="ECO:0000313" key="1">
    <source>
        <dbReference type="RefSeq" id="XP_033768498.1"/>
    </source>
</evidence>
<proteinExistence type="predicted"/>
<reference evidence="1" key="4">
    <citation type="submission" date="2025-08" db="UniProtKB">
        <authorList>
            <consortium name="RefSeq"/>
        </authorList>
    </citation>
    <scope>IDENTIFICATION</scope>
    <source>
        <strain evidence="1">CBS432</strain>
    </source>
</reference>
<dbReference type="KEGG" id="spao:SPAR_M03110"/>
<reference evidence="1" key="1">
    <citation type="journal article" date="2017" name="Nat. Genet.">
        <title>Contrasting evolutionary genome dynamics between domesticated and wild yeasts.</title>
        <authorList>
            <person name="Yue J.X."/>
            <person name="Li J."/>
            <person name="Aigrain L."/>
            <person name="Hallin J."/>
            <person name="Persson K."/>
            <person name="Oliver K."/>
            <person name="Bergstrom A."/>
            <person name="Coupland P."/>
            <person name="Warringer J."/>
            <person name="Lagomarsino M.C."/>
            <person name="Fischer G."/>
            <person name="Durbin R."/>
            <person name="Liti G."/>
        </authorList>
    </citation>
    <scope>NUCLEOTIDE SEQUENCE</scope>
    <source>
        <strain evidence="1">CBS432</strain>
    </source>
</reference>
<dbReference type="AlphaFoldDB" id="A0A8B8UXP9"/>
<dbReference type="RefSeq" id="XP_033768498.1">
    <property type="nucleotide sequence ID" value="XM_033912607.1"/>
</dbReference>
<name>A0A8B8UXP9_SACPA</name>
<dbReference type="GeneID" id="54632888"/>
<accession>A0A8B8UXP9</accession>
<organism evidence="1">
    <name type="scientific">Saccharomyces paradoxus</name>
    <name type="common">Yeast</name>
    <name type="synonym">Saccharomyces douglasii</name>
    <dbReference type="NCBI Taxonomy" id="27291"/>
    <lineage>
        <taxon>Eukaryota</taxon>
        <taxon>Fungi</taxon>
        <taxon>Dikarya</taxon>
        <taxon>Ascomycota</taxon>
        <taxon>Saccharomycotina</taxon>
        <taxon>Saccharomycetes</taxon>
        <taxon>Saccharomycetales</taxon>
        <taxon>Saccharomycetaceae</taxon>
        <taxon>Saccharomyces</taxon>
    </lineage>
</organism>
<sequence>MSSNYTTPLDDEVFPLSFANYQYTEHVTLGEDYSLNSSEDAKYNLSGTSVVPRDAGKFDLNMSSTLDETVFSLDNAQENIYKHQAMNNVQDCRMAVSAKTAQSCDKLTDLYANAAQQNYRLWLSSF</sequence>
<protein>
    <submittedName>
        <fullName evidence="1">Icy1p</fullName>
    </submittedName>
</protein>